<feature type="transmembrane region" description="Helical" evidence="7">
    <location>
        <begin position="566"/>
        <end position="584"/>
    </location>
</feature>
<dbReference type="STRING" id="205917.A0A4Y9YCK8"/>
<evidence type="ECO:0000259" key="8">
    <source>
        <dbReference type="PROSITE" id="PS50850"/>
    </source>
</evidence>
<evidence type="ECO:0000313" key="9">
    <source>
        <dbReference type="EMBL" id="TFY58589.1"/>
    </source>
</evidence>
<organism evidence="9 10">
    <name type="scientific">Dentipellis fragilis</name>
    <dbReference type="NCBI Taxonomy" id="205917"/>
    <lineage>
        <taxon>Eukaryota</taxon>
        <taxon>Fungi</taxon>
        <taxon>Dikarya</taxon>
        <taxon>Basidiomycota</taxon>
        <taxon>Agaricomycotina</taxon>
        <taxon>Agaricomycetes</taxon>
        <taxon>Russulales</taxon>
        <taxon>Hericiaceae</taxon>
        <taxon>Dentipellis</taxon>
    </lineage>
</organism>
<dbReference type="FunFam" id="1.20.1250.20:FF:000286">
    <property type="entry name" value="MFS efflux transporter"/>
    <property type="match status" value="1"/>
</dbReference>
<keyword evidence="4 7" id="KW-0812">Transmembrane</keyword>
<evidence type="ECO:0000256" key="4">
    <source>
        <dbReference type="ARBA" id="ARBA00022692"/>
    </source>
</evidence>
<dbReference type="EMBL" id="SEOQ01000672">
    <property type="protein sequence ID" value="TFY58589.1"/>
    <property type="molecule type" value="Genomic_DNA"/>
</dbReference>
<evidence type="ECO:0000313" key="10">
    <source>
        <dbReference type="Proteomes" id="UP000298327"/>
    </source>
</evidence>
<dbReference type="Proteomes" id="UP000298327">
    <property type="component" value="Unassembled WGS sequence"/>
</dbReference>
<keyword evidence="10" id="KW-1185">Reference proteome</keyword>
<name>A0A4Y9YCK8_9AGAM</name>
<feature type="transmembrane region" description="Helical" evidence="7">
    <location>
        <begin position="270"/>
        <end position="289"/>
    </location>
</feature>
<feature type="transmembrane region" description="Helical" evidence="7">
    <location>
        <begin position="295"/>
        <end position="316"/>
    </location>
</feature>
<feature type="transmembrane region" description="Helical" evidence="7">
    <location>
        <begin position="232"/>
        <end position="258"/>
    </location>
</feature>
<comment type="subcellular location">
    <subcellularLocation>
        <location evidence="1">Endomembrane system</location>
        <topology evidence="1">Multi-pass membrane protein</topology>
    </subcellularLocation>
</comment>
<evidence type="ECO:0000256" key="1">
    <source>
        <dbReference type="ARBA" id="ARBA00004127"/>
    </source>
</evidence>
<keyword evidence="3" id="KW-0813">Transport</keyword>
<dbReference type="InterPro" id="IPR051788">
    <property type="entry name" value="MFS_Transporter"/>
</dbReference>
<proteinExistence type="inferred from homology"/>
<dbReference type="Pfam" id="PF07690">
    <property type="entry name" value="MFS_1"/>
    <property type="match status" value="1"/>
</dbReference>
<feature type="transmembrane region" description="Helical" evidence="7">
    <location>
        <begin position="411"/>
        <end position="437"/>
    </location>
</feature>
<gene>
    <name evidence="9" type="ORF">EVG20_g8086</name>
</gene>
<keyword evidence="6 7" id="KW-0472">Membrane</keyword>
<dbReference type="GO" id="GO:0012505">
    <property type="term" value="C:endomembrane system"/>
    <property type="evidence" value="ECO:0007669"/>
    <property type="project" value="UniProtKB-SubCell"/>
</dbReference>
<feature type="domain" description="Major facilitator superfamily (MFS) profile" evidence="8">
    <location>
        <begin position="198"/>
        <end position="590"/>
    </location>
</feature>
<dbReference type="Gene3D" id="1.20.1250.20">
    <property type="entry name" value="MFS general substrate transporter like domains"/>
    <property type="match status" value="2"/>
</dbReference>
<feature type="transmembrane region" description="Helical" evidence="7">
    <location>
        <begin position="328"/>
        <end position="348"/>
    </location>
</feature>
<dbReference type="PANTHER" id="PTHR23514:SF3">
    <property type="entry name" value="BYPASS OF STOP CODON PROTEIN 6"/>
    <property type="match status" value="1"/>
</dbReference>
<feature type="transmembrane region" description="Helical" evidence="7">
    <location>
        <begin position="194"/>
        <end position="212"/>
    </location>
</feature>
<comment type="caution">
    <text evidence="9">The sequence shown here is derived from an EMBL/GenBank/DDBJ whole genome shotgun (WGS) entry which is preliminary data.</text>
</comment>
<dbReference type="InterPro" id="IPR036259">
    <property type="entry name" value="MFS_trans_sf"/>
</dbReference>
<dbReference type="InterPro" id="IPR020846">
    <property type="entry name" value="MFS_dom"/>
</dbReference>
<dbReference type="OrthoDB" id="413079at2759"/>
<feature type="transmembrane region" description="Helical" evidence="7">
    <location>
        <begin position="531"/>
        <end position="554"/>
    </location>
</feature>
<feature type="transmembrane region" description="Helical" evidence="7">
    <location>
        <begin position="477"/>
        <end position="495"/>
    </location>
</feature>
<accession>A0A4Y9YCK8</accession>
<evidence type="ECO:0000256" key="6">
    <source>
        <dbReference type="ARBA" id="ARBA00023136"/>
    </source>
</evidence>
<evidence type="ECO:0000256" key="2">
    <source>
        <dbReference type="ARBA" id="ARBA00008335"/>
    </source>
</evidence>
<sequence>MDLDIAHPGPMSCWFLLSHGLYWQYLPTPFPPLPMTVPLPSRISLEQDVSEAKDSDIDVKAHLDASQLKAGAIPEDAVVDESAVDGGAYELPSFLSAPSTRVRRRSELAFARPSKFVEDRADKGAFELPMLVAGQAGSSSVAPYVTSEEPIVMKIDVETPAVSSGTTPVPSLHYSEDAALNQPSAAQRAKYRRFGRIHFFACCWCFFLEGWNDGTTGPLLPVIQRHYNVGHAVSVGFAVVSLIFVLNCIGFVIGAFLNVHLNDKFGFGKVMVLGSVCQLATYAILAPAGPFPLMIIAYGLAGFGMALQNACANGFVGSLDKGTATKLGFLHGSYGLGAFVAPLAATHFAQMRHWSYHFLISLGLAVSNTVVLSAVFKFRTQDEIMAEAGHAPGELSKVSESKYRQIMGIKVVHYLALFALIYIGVEVTLGGWIVTFIIQERQGGANAGYISSGFFGGITVGRIGLIWLNRWIGERTALFLYALIAIGLEVTVWVVPSLIENAVAVSVIGVLMGPMYPILVNHTKSILPGWLLTGSVGWITGIGQAGSAVLPFVAGVLASKFGISSMQPLVVSMMGAMTVVWILVSRVQRRID</sequence>
<dbReference type="PANTHER" id="PTHR23514">
    <property type="entry name" value="BYPASS OF STOP CODON PROTEIN 6"/>
    <property type="match status" value="1"/>
</dbReference>
<feature type="transmembrane region" description="Helical" evidence="7">
    <location>
        <begin position="449"/>
        <end position="468"/>
    </location>
</feature>
<evidence type="ECO:0000256" key="3">
    <source>
        <dbReference type="ARBA" id="ARBA00022448"/>
    </source>
</evidence>
<comment type="similarity">
    <text evidence="2">Belongs to the major facilitator superfamily.</text>
</comment>
<evidence type="ECO:0000256" key="7">
    <source>
        <dbReference type="SAM" id="Phobius"/>
    </source>
</evidence>
<feature type="transmembrane region" description="Helical" evidence="7">
    <location>
        <begin position="501"/>
        <end position="519"/>
    </location>
</feature>
<dbReference type="SUPFAM" id="SSF103473">
    <property type="entry name" value="MFS general substrate transporter"/>
    <property type="match status" value="1"/>
</dbReference>
<dbReference type="InterPro" id="IPR011701">
    <property type="entry name" value="MFS"/>
</dbReference>
<dbReference type="PROSITE" id="PS50850">
    <property type="entry name" value="MFS"/>
    <property type="match status" value="1"/>
</dbReference>
<protein>
    <recommendedName>
        <fullName evidence="8">Major facilitator superfamily (MFS) profile domain-containing protein</fullName>
    </recommendedName>
</protein>
<reference evidence="9 10" key="1">
    <citation type="submission" date="2019-02" db="EMBL/GenBank/DDBJ databases">
        <title>Genome sequencing of the rare red list fungi Dentipellis fragilis.</title>
        <authorList>
            <person name="Buettner E."/>
            <person name="Kellner H."/>
        </authorList>
    </citation>
    <scope>NUCLEOTIDE SEQUENCE [LARGE SCALE GENOMIC DNA]</scope>
    <source>
        <strain evidence="9 10">DSM 105465</strain>
    </source>
</reference>
<keyword evidence="5 7" id="KW-1133">Transmembrane helix</keyword>
<dbReference type="GO" id="GO:0016020">
    <property type="term" value="C:membrane"/>
    <property type="evidence" value="ECO:0007669"/>
    <property type="project" value="TreeGrafter"/>
</dbReference>
<feature type="transmembrane region" description="Helical" evidence="7">
    <location>
        <begin position="354"/>
        <end position="376"/>
    </location>
</feature>
<dbReference type="GO" id="GO:0022857">
    <property type="term" value="F:transmembrane transporter activity"/>
    <property type="evidence" value="ECO:0007669"/>
    <property type="project" value="InterPro"/>
</dbReference>
<dbReference type="AlphaFoldDB" id="A0A4Y9YCK8"/>
<evidence type="ECO:0000256" key="5">
    <source>
        <dbReference type="ARBA" id="ARBA00022989"/>
    </source>
</evidence>